<name>U5PT82_9CAUD</name>
<dbReference type="GeneID" id="18506561"/>
<sequence>MTDERSRAVVEFSADYSDVLGDTDKLIRKLGQLNNQLTDSDVVSKKFERGLVSAANRTGVLKDIEVQRTRALAAQERQLNSSAAALRRYAKGAKDANGANIGGRFMSKELSATVDAGILKAQADKVEAINRSVEDSNRTWGAWRTELARTKNEITATNSAFNDLNGRVYSTSDYIERNRQVLSKHGKALDENTVRANRAAAANDAQLLALKSAQAAERARENAKPKAIAPVSSTVGVTPATSVFASADSRVLSTAALMQRGKEVASDYQKTLDAGARATAAGMREQAKAAAEAAREQAKLDNAWRAGHEDLRRSNSILRETATTAAIVGAALTVLAVQPARVAIAFEKEFASMKRTISGVNEDGLDALKESFVDLSTMMPVNFADLIEIGTLGGQLGIAGNQLDEFAVTVARFSSVTGISVEKSAEGLGRLAQLLKPTGQTEIAATEYEKLSSAIFEVGVSSVATEKDILSISTQISGISRFAGLATPDVIGFAGALASVGTRPELARGLVTRLFTNITSAVGGSEEKLKAFARASGMSGEQFKKAWASGGDAPGNLLIRMLNGINTAGPGALGVLNDMGLYSVRDVPAMLRLAQSTSLVNDLIHQSREAYASGKSTIDAYGNVAGTTAAKLAVLKNQFDAFLASVGSSSTGPIGFLAEQLGNLLGLFREIAGNPVAGAIAGTMLAVVGLAGVLTIAVSAIALYRVGLNAASIGLDFLKANQVGTMATTASLNAQLSSMGIISGKTATAVKLLGFAFKGLGLLALASLLPGVLGMFRDLGNNIRGVDTSNFDQMMKAISKKPEAGWGGLTTMFGEGSKKVKTDTRSIVESFAQMDEAGIRANRAFTNIFQGVSYKQGAADLKDLDDQMAALANGGSIEAARTQYQQLKNEFGEAGMSSKNFKILFEETTKALAAAAPATGEVREEFKEMGVVAQETADRLGQSADEYKAFSEAIQGGLGGFQDTTGLLKQLQEESKNFAEKTAKATSSAGDSWEDYYDGVSVDLQKYLDGMQEQIDAQNNMESNLLQLGARGADNGLIQYLAGLGPEAAPLIQALVDGTDAQMVEFANKLDQGGQWGVDNFIQNLAGGPGLIEQVAKQKGADAAKALSDGLASGKTNVDQAIYDYGLIIEDANLKMQLGIDGTKAQQELQLLVAGMSATELTAYLSANPDKANEIYAAYKATVEDGATTPIDADRAGADAAFAAWLLQVNGGATAPMGADATVAWDNYLAWLGGAESLAVAPLTSDTGKAHQNYRIFKDSAGQLIMIPVGANTGAAQDEINALVSRNASRAVTIAVDFLTRTAPPAAPGANTGGLIPSYFARGDLVGSVGFKSKGKDTVPAMLEPGEFVLRKRAVDSLGLDYLRELNAQGSAVRPAPSARSFGAEQGGTGTMMVELSPRDRQLLSRAGNVSLRIGDETIAGAAGRGSLVSNKKRTA</sequence>
<protein>
    <submittedName>
        <fullName evidence="4">Tape measure</fullName>
    </submittedName>
</protein>
<dbReference type="Pfam" id="PF10145">
    <property type="entry name" value="PhageMin_Tail"/>
    <property type="match status" value="1"/>
</dbReference>
<evidence type="ECO:0000313" key="5">
    <source>
        <dbReference type="Proteomes" id="UP000017651"/>
    </source>
</evidence>
<dbReference type="InterPro" id="IPR010090">
    <property type="entry name" value="Phage_tape_meas"/>
</dbReference>
<proteinExistence type="predicted"/>
<accession>U5PT82</accession>
<keyword evidence="1" id="KW-1188">Viral release from host cell</keyword>
<dbReference type="NCBIfam" id="TIGR01760">
    <property type="entry name" value="tape_meas_TP901"/>
    <property type="match status" value="1"/>
</dbReference>
<feature type="domain" description="Phage tail tape measure protein" evidence="3">
    <location>
        <begin position="374"/>
        <end position="539"/>
    </location>
</feature>
<dbReference type="GO" id="GO:0098003">
    <property type="term" value="P:viral tail assembly"/>
    <property type="evidence" value="ECO:0007669"/>
    <property type="project" value="UniProtKB-KW"/>
</dbReference>
<dbReference type="EMBL" id="KF669650">
    <property type="protein sequence ID" value="AGY47150.1"/>
    <property type="molecule type" value="Genomic_DNA"/>
</dbReference>
<keyword evidence="5" id="KW-1185">Reference proteome</keyword>
<keyword evidence="1" id="KW-1245">Viral tail assembly</keyword>
<evidence type="ECO:0000256" key="2">
    <source>
        <dbReference type="SAM" id="Phobius"/>
    </source>
</evidence>
<keyword evidence="2" id="KW-0472">Membrane</keyword>
<feature type="transmembrane region" description="Helical" evidence="2">
    <location>
        <begin position="755"/>
        <end position="776"/>
    </location>
</feature>
<evidence type="ECO:0000313" key="4">
    <source>
        <dbReference type="EMBL" id="AGY47150.1"/>
    </source>
</evidence>
<dbReference type="Proteomes" id="UP000017651">
    <property type="component" value="Segment"/>
</dbReference>
<evidence type="ECO:0000256" key="1">
    <source>
        <dbReference type="ARBA" id="ARBA00022465"/>
    </source>
</evidence>
<dbReference type="KEGG" id="vg:18506561"/>
<organism evidence="4 5">
    <name type="scientific">Clavibacter phage CN1A</name>
    <dbReference type="NCBI Taxonomy" id="1406793"/>
    <lineage>
        <taxon>Viruses</taxon>
        <taxon>Duplodnaviria</taxon>
        <taxon>Heunggongvirae</taxon>
        <taxon>Uroviricota</taxon>
        <taxon>Caudoviricetes</taxon>
        <taxon>Cinunavirus</taxon>
        <taxon>Cinunavirus CN1A</taxon>
    </lineage>
</organism>
<dbReference type="RefSeq" id="YP_009004253.1">
    <property type="nucleotide sequence ID" value="NC_023549.1"/>
</dbReference>
<keyword evidence="2" id="KW-0812">Transmembrane</keyword>
<gene>
    <name evidence="4" type="ORF">CN1A_41</name>
</gene>
<evidence type="ECO:0000259" key="3">
    <source>
        <dbReference type="Pfam" id="PF10145"/>
    </source>
</evidence>
<reference evidence="4 5" key="1">
    <citation type="journal article" date="2013" name="Genome Announc.">
        <title>Complete Genome of Clavibacter michiganensis subsp. sepedonicusis Siphophage CN1A.</title>
        <authorList>
            <person name="Kongari R.R."/>
            <person name="Yao G.W."/>
            <person name="Chamakura K.R."/>
            <person name="Kuty Everett G.F."/>
        </authorList>
    </citation>
    <scope>NUCLEOTIDE SEQUENCE [LARGE SCALE GENOMIC DNA]</scope>
</reference>
<feature type="transmembrane region" description="Helical" evidence="2">
    <location>
        <begin position="679"/>
        <end position="704"/>
    </location>
</feature>
<dbReference type="SMR" id="U5PT82"/>
<keyword evidence="2" id="KW-1133">Transmembrane helix</keyword>